<dbReference type="InterPro" id="IPR049511">
    <property type="entry name" value="PGH-like_rpt"/>
</dbReference>
<dbReference type="AlphaFoldDB" id="A0A7M5UUA9"/>
<dbReference type="GeneID" id="136800648"/>
<keyword evidence="4" id="KW-1185">Reference proteome</keyword>
<name>A0A7M5UUA9_9CNID</name>
<evidence type="ECO:0000313" key="4">
    <source>
        <dbReference type="Proteomes" id="UP000594262"/>
    </source>
</evidence>
<feature type="signal peptide" evidence="1">
    <location>
        <begin position="1"/>
        <end position="22"/>
    </location>
</feature>
<dbReference type="Pfam" id="PF17660">
    <property type="entry name" value="BTRD1"/>
    <property type="match status" value="5"/>
</dbReference>
<dbReference type="RefSeq" id="XP_066913398.1">
    <property type="nucleotide sequence ID" value="XM_067057297.1"/>
</dbReference>
<dbReference type="Gene3D" id="3.40.710.10">
    <property type="entry name" value="DD-peptidase/beta-lactamase superfamily"/>
    <property type="match status" value="1"/>
</dbReference>
<proteinExistence type="predicted"/>
<protein>
    <recommendedName>
        <fullName evidence="2">Beta-lactamase-related domain-containing protein</fullName>
    </recommendedName>
</protein>
<dbReference type="Proteomes" id="UP000594262">
    <property type="component" value="Unplaced"/>
</dbReference>
<evidence type="ECO:0000313" key="3">
    <source>
        <dbReference type="EnsemblMetazoa" id="CLYHEMP001505.1"/>
    </source>
</evidence>
<dbReference type="SUPFAM" id="SSF56601">
    <property type="entry name" value="beta-lactamase/transpeptidase-like"/>
    <property type="match status" value="1"/>
</dbReference>
<dbReference type="EnsemblMetazoa" id="CLYHEMT001505.1">
    <property type="protein sequence ID" value="CLYHEMP001505.1"/>
    <property type="gene ID" value="CLYHEMG001505"/>
</dbReference>
<dbReference type="RefSeq" id="XP_066913397.1">
    <property type="nucleotide sequence ID" value="XM_067057296.1"/>
</dbReference>
<evidence type="ECO:0000256" key="1">
    <source>
        <dbReference type="SAM" id="SignalP"/>
    </source>
</evidence>
<accession>A0A7M5UUA9</accession>
<dbReference type="PANTHER" id="PTHR46825:SF9">
    <property type="entry name" value="BETA-LACTAMASE-RELATED DOMAIN-CONTAINING PROTEIN"/>
    <property type="match status" value="1"/>
</dbReference>
<dbReference type="InterPro" id="IPR001466">
    <property type="entry name" value="Beta-lactam-related"/>
</dbReference>
<evidence type="ECO:0000259" key="2">
    <source>
        <dbReference type="Pfam" id="PF00144"/>
    </source>
</evidence>
<sequence>MDNHIILLSFLILCCYACYGNTQYIAKHDMTSSSYQQEFSKLHHKGYRLKQVSGYSTSQGYPRYAAIWVKNSRPNIAYKAKHGMSSKDYQEEFQKNRLLYRLVMIEGYLVKKDNKWEAHYAAIWHKKTSLGANQPAYKTHHKMSSRTYQTLFNKYKMQGYRLTWVSAYTIGKKSDYYAAIWEKRSGPTMITRHRMTSSQYQSYFNIYTRRGYHLTLVDGYQLDGSARYVAIWERIGGARSARHGLIEPNYQAAFDNQKYRGYNLNIVSGYLVGSTKRYAGIWINSGIWTTQNLNHIDSTVKDFLKENQIPGGSLAITRHGKLVFAQGYGNVNTGLDASPSHLWRIASISKPITGVAIMKLIEDGQIKLSDRVFGPNGILGNEYNNGEYSARELFITVLHLLEHTAGGTTWNNKGGDGSSDPMFQHTTFSHKQLIDWVLKTREPSHWPGSIYSYSNFGYCILGRIIEKVTGVTYSKYVRTKIMEPAKAENMYIAGNTYAQKRPMETRYYSGDGNPYTMNVHRMDSHGGWITNPIDLQRFMVHYDSLSTVDDLLKENTILNMVKPSVRNAGKCKGGWSINALRDWWWHGGSLPGTMTVLVRLDEVRGLTWSFFVNKRGSGEVDPLMWKVVNGITAWPSAGVDLF</sequence>
<dbReference type="Pfam" id="PF00144">
    <property type="entry name" value="Beta-lactamase"/>
    <property type="match status" value="1"/>
</dbReference>
<feature type="domain" description="Beta-lactamase-related" evidence="2">
    <location>
        <begin position="296"/>
        <end position="626"/>
    </location>
</feature>
<keyword evidence="1" id="KW-0732">Signal</keyword>
<organism evidence="3 4">
    <name type="scientific">Clytia hemisphaerica</name>
    <dbReference type="NCBI Taxonomy" id="252671"/>
    <lineage>
        <taxon>Eukaryota</taxon>
        <taxon>Metazoa</taxon>
        <taxon>Cnidaria</taxon>
        <taxon>Hydrozoa</taxon>
        <taxon>Hydroidolina</taxon>
        <taxon>Leptothecata</taxon>
        <taxon>Obeliida</taxon>
        <taxon>Clytiidae</taxon>
        <taxon>Clytia</taxon>
    </lineage>
</organism>
<dbReference type="PANTHER" id="PTHR46825">
    <property type="entry name" value="D-ALANYL-D-ALANINE-CARBOXYPEPTIDASE/ENDOPEPTIDASE AMPH"/>
    <property type="match status" value="1"/>
</dbReference>
<feature type="chain" id="PRO_5029767156" description="Beta-lactamase-related domain-containing protein" evidence="1">
    <location>
        <begin position="23"/>
        <end position="642"/>
    </location>
</feature>
<dbReference type="InterPro" id="IPR050491">
    <property type="entry name" value="AmpC-like"/>
</dbReference>
<dbReference type="InterPro" id="IPR012338">
    <property type="entry name" value="Beta-lactam/transpept-like"/>
</dbReference>
<dbReference type="OrthoDB" id="5946976at2759"/>
<reference evidence="3" key="1">
    <citation type="submission" date="2021-01" db="UniProtKB">
        <authorList>
            <consortium name="EnsemblMetazoa"/>
        </authorList>
    </citation>
    <scope>IDENTIFICATION</scope>
</reference>